<keyword evidence="9" id="KW-1185">Reference proteome</keyword>
<dbReference type="InterPro" id="IPR024790">
    <property type="entry name" value="APC4_long_dom"/>
</dbReference>
<feature type="domain" description="Anaphase-promoting complex subunit 4 long" evidence="7">
    <location>
        <begin position="227"/>
        <end position="422"/>
    </location>
</feature>
<proteinExistence type="predicted"/>
<sequence length="740" mass="84735">MSMKLIGNRNNPNCIYDMQWSNKMDLIALVSETGEVVINRFKWDVPMKIPPPATVDANSASVTSLGWRIDEKILAIAYNNHLINLVDIEDQSKEVIISIKIPSCIKSICWTQNTIDIPEDDKSILEDFKVYLSQLPNINNTVSSSTKKHDYRSTKFYSKSGLNFLIVICEDARIYIYVYGVLSCGSIDVRKSVNADGDEKIDILEAKLSTNFEQLFVLYQKDNLLHYACFENPLMMKYHATLWKLSVKYGLILNIQDYINDTVEHIGEAWELVLLEMDNKLSKYAKKQSEGAISADFLELLLFGYPSEALEQFLTQDMTVRELKKLSNSLEMSYGTIQKLVVKPLYSATIALFHHVNHLYGMHQNTYEYKELLGTATNAALKNTGSFLIKSHELQQIIDKSMRDFKIFFRWLYITISRLMDDSVPEDAGPISQQEVNYLAEFLDNFEQNRVEFKNQDTDEREIRFNLERIGQYLSNKDIMIQAQDDPKNAWSELLSENECLVANKFVYTHRKNTSLIQEQKMMESSISSIFQRLEKSIGSKYQLQFDIVVGNDILCEMPRIITSHAVDGDDENAVNYFTVLLSDCELLFISYYANSEMKIAKIVFGDKDDLDISSLGHLSFIDVKFYNSKIISALLRNEIGTKTQSCFIQLPISRILDDLSENSSTDPAILNMYNFIDESAFKIIEGFSGMLMAVSGSRKVAAFLASNQKIVKLYELEVDEDEIDEDNSNNASFEMELKI</sequence>
<keyword evidence="3" id="KW-0498">Mitosis</keyword>
<evidence type="ECO:0000256" key="4">
    <source>
        <dbReference type="ARBA" id="ARBA00022786"/>
    </source>
</evidence>
<dbReference type="GO" id="GO:0051301">
    <property type="term" value="P:cell division"/>
    <property type="evidence" value="ECO:0007669"/>
    <property type="project" value="UniProtKB-KW"/>
</dbReference>
<feature type="domain" description="Anaphase-promoting complex subunit 4-like WD40" evidence="6">
    <location>
        <begin position="18"/>
        <end position="113"/>
    </location>
</feature>
<keyword evidence="2" id="KW-0132">Cell division</keyword>
<protein>
    <recommendedName>
        <fullName evidence="1">Anaphase-promoting complex subunit 4</fullName>
    </recommendedName>
</protein>
<dbReference type="Pfam" id="PF12896">
    <property type="entry name" value="ANAPC4"/>
    <property type="match status" value="1"/>
</dbReference>
<evidence type="ECO:0000256" key="2">
    <source>
        <dbReference type="ARBA" id="ARBA00022618"/>
    </source>
</evidence>
<dbReference type="InterPro" id="IPR024977">
    <property type="entry name" value="Apc4-like_WD40_dom"/>
</dbReference>
<dbReference type="OrthoDB" id="2110451at2759"/>
<dbReference type="GO" id="GO:0005680">
    <property type="term" value="C:anaphase-promoting complex"/>
    <property type="evidence" value="ECO:0007669"/>
    <property type="project" value="InterPro"/>
</dbReference>
<dbReference type="GO" id="GO:0034399">
    <property type="term" value="C:nuclear periphery"/>
    <property type="evidence" value="ECO:0007669"/>
    <property type="project" value="TreeGrafter"/>
</dbReference>
<reference evidence="8" key="1">
    <citation type="submission" date="2022-01" db="EMBL/GenBank/DDBJ databases">
        <authorList>
            <person name="King R."/>
        </authorList>
    </citation>
    <scope>NUCLEOTIDE SEQUENCE</scope>
</reference>
<dbReference type="SUPFAM" id="SSF50978">
    <property type="entry name" value="WD40 repeat-like"/>
    <property type="match status" value="1"/>
</dbReference>
<evidence type="ECO:0000313" key="9">
    <source>
        <dbReference type="Proteomes" id="UP001153620"/>
    </source>
</evidence>
<dbReference type="Gene3D" id="2.130.10.10">
    <property type="entry name" value="YVTN repeat-like/Quinoprotein amine dehydrogenase"/>
    <property type="match status" value="1"/>
</dbReference>
<name>A0A9N9S363_9DIPT</name>
<dbReference type="InterPro" id="IPR024789">
    <property type="entry name" value="APC4"/>
</dbReference>
<organism evidence="8 9">
    <name type="scientific">Chironomus riparius</name>
    <dbReference type="NCBI Taxonomy" id="315576"/>
    <lineage>
        <taxon>Eukaryota</taxon>
        <taxon>Metazoa</taxon>
        <taxon>Ecdysozoa</taxon>
        <taxon>Arthropoda</taxon>
        <taxon>Hexapoda</taxon>
        <taxon>Insecta</taxon>
        <taxon>Pterygota</taxon>
        <taxon>Neoptera</taxon>
        <taxon>Endopterygota</taxon>
        <taxon>Diptera</taxon>
        <taxon>Nematocera</taxon>
        <taxon>Chironomoidea</taxon>
        <taxon>Chironomidae</taxon>
        <taxon>Chironominae</taxon>
        <taxon>Chironomus</taxon>
    </lineage>
</organism>
<dbReference type="AlphaFoldDB" id="A0A9N9S363"/>
<keyword evidence="4" id="KW-0833">Ubl conjugation pathway</keyword>
<dbReference type="PANTHER" id="PTHR13260:SF0">
    <property type="entry name" value="ANAPHASE-PROMOTING COMPLEX SUBUNIT 4"/>
    <property type="match status" value="1"/>
</dbReference>
<evidence type="ECO:0000256" key="1">
    <source>
        <dbReference type="ARBA" id="ARBA00016067"/>
    </source>
</evidence>
<dbReference type="Pfam" id="PF12894">
    <property type="entry name" value="ANAPC4_WD40"/>
    <property type="match status" value="1"/>
</dbReference>
<evidence type="ECO:0000313" key="8">
    <source>
        <dbReference type="EMBL" id="CAG9808974.1"/>
    </source>
</evidence>
<evidence type="ECO:0000259" key="6">
    <source>
        <dbReference type="Pfam" id="PF12894"/>
    </source>
</evidence>
<evidence type="ECO:0000259" key="7">
    <source>
        <dbReference type="Pfam" id="PF12896"/>
    </source>
</evidence>
<dbReference type="EMBL" id="OU895879">
    <property type="protein sequence ID" value="CAG9808974.1"/>
    <property type="molecule type" value="Genomic_DNA"/>
</dbReference>
<gene>
    <name evidence="8" type="ORF">CHIRRI_LOCUS11806</name>
</gene>
<evidence type="ECO:0000256" key="5">
    <source>
        <dbReference type="ARBA" id="ARBA00023306"/>
    </source>
</evidence>
<dbReference type="GO" id="GO:0031145">
    <property type="term" value="P:anaphase-promoting complex-dependent catabolic process"/>
    <property type="evidence" value="ECO:0007669"/>
    <property type="project" value="InterPro"/>
</dbReference>
<dbReference type="Proteomes" id="UP001153620">
    <property type="component" value="Chromosome 3"/>
</dbReference>
<keyword evidence="5" id="KW-0131">Cell cycle</keyword>
<dbReference type="GO" id="GO:0070979">
    <property type="term" value="P:protein K11-linked ubiquitination"/>
    <property type="evidence" value="ECO:0007669"/>
    <property type="project" value="TreeGrafter"/>
</dbReference>
<accession>A0A9N9S363</accession>
<dbReference type="InterPro" id="IPR036322">
    <property type="entry name" value="WD40_repeat_dom_sf"/>
</dbReference>
<reference evidence="8" key="2">
    <citation type="submission" date="2022-10" db="EMBL/GenBank/DDBJ databases">
        <authorList>
            <consortium name="ENA_rothamsted_submissions"/>
            <consortium name="culmorum"/>
            <person name="King R."/>
        </authorList>
    </citation>
    <scope>NUCLEOTIDE SEQUENCE</scope>
</reference>
<evidence type="ECO:0000256" key="3">
    <source>
        <dbReference type="ARBA" id="ARBA00022776"/>
    </source>
</evidence>
<dbReference type="InterPro" id="IPR015943">
    <property type="entry name" value="WD40/YVTN_repeat-like_dom_sf"/>
</dbReference>
<dbReference type="PANTHER" id="PTHR13260">
    <property type="entry name" value="ANAPHASE PROMOTING COMPLEX SUBUNIT 4 APC4"/>
    <property type="match status" value="1"/>
</dbReference>